<dbReference type="EMBL" id="JACIJD010000028">
    <property type="protein sequence ID" value="MBB5696044.1"/>
    <property type="molecule type" value="Genomic_DNA"/>
</dbReference>
<protein>
    <submittedName>
        <fullName evidence="1">Uncharacterized protein</fullName>
    </submittedName>
</protein>
<sequence length="299" mass="31938">MAAQTKKPGAVNVVPLFKRGASFEGEEELPVGLPPSAVPSAGPVAKAGVDLGGLPPVWFLVGAGWSGKTMLARWLGWRTAEEGRAAVLAALDPQNRTLPGFFEGVAQPPNADPTQTARWLRELVEWVMGQKAPAILDMGGGDTSLAALIDNAPTVAADMEEAGVAPVAAYLLGPRVDDLASLDTFEARGFKPKATAIILNEGRVEGGMEREEAFARVLRHSAVKRAMDRGAVQVWLPRLDPPEVAQEIEAKRLTFGLARDGLVPEGKTFAPIGGLNRSAVRRWLDRMEAEFAPVRGWLP</sequence>
<dbReference type="SUPFAM" id="SSF52540">
    <property type="entry name" value="P-loop containing nucleoside triphosphate hydrolases"/>
    <property type="match status" value="1"/>
</dbReference>
<dbReference type="Proteomes" id="UP000580654">
    <property type="component" value="Unassembled WGS sequence"/>
</dbReference>
<accession>A0A840YMS0</accession>
<proteinExistence type="predicted"/>
<dbReference type="InterPro" id="IPR027417">
    <property type="entry name" value="P-loop_NTPase"/>
</dbReference>
<reference evidence="1 2" key="1">
    <citation type="submission" date="2020-08" db="EMBL/GenBank/DDBJ databases">
        <title>Genomic Encyclopedia of Type Strains, Phase IV (KMG-IV): sequencing the most valuable type-strain genomes for metagenomic binning, comparative biology and taxonomic classification.</title>
        <authorList>
            <person name="Goeker M."/>
        </authorList>
    </citation>
    <scope>NUCLEOTIDE SEQUENCE [LARGE SCALE GENOMIC DNA]</scope>
    <source>
        <strain evidence="1 2">DSM 25622</strain>
    </source>
</reference>
<gene>
    <name evidence="1" type="ORF">FHS87_004112</name>
</gene>
<dbReference type="RefSeq" id="WP_184521151.1">
    <property type="nucleotide sequence ID" value="NZ_JACIJD010000028.1"/>
</dbReference>
<name>A0A840YMS0_9PROT</name>
<keyword evidence="2" id="KW-1185">Reference proteome</keyword>
<organism evidence="1 2">
    <name type="scientific">Muricoccus pecuniae</name>
    <dbReference type="NCBI Taxonomy" id="693023"/>
    <lineage>
        <taxon>Bacteria</taxon>
        <taxon>Pseudomonadati</taxon>
        <taxon>Pseudomonadota</taxon>
        <taxon>Alphaproteobacteria</taxon>
        <taxon>Acetobacterales</taxon>
        <taxon>Roseomonadaceae</taxon>
        <taxon>Muricoccus</taxon>
    </lineage>
</organism>
<comment type="caution">
    <text evidence="1">The sequence shown here is derived from an EMBL/GenBank/DDBJ whole genome shotgun (WGS) entry which is preliminary data.</text>
</comment>
<dbReference type="AlphaFoldDB" id="A0A840YMS0"/>
<evidence type="ECO:0000313" key="1">
    <source>
        <dbReference type="EMBL" id="MBB5696044.1"/>
    </source>
</evidence>
<evidence type="ECO:0000313" key="2">
    <source>
        <dbReference type="Proteomes" id="UP000580654"/>
    </source>
</evidence>